<dbReference type="GeneID" id="129923474"/>
<protein>
    <submittedName>
        <fullName evidence="3">Mitogen-activated protein kinase kinase kinase 13-like isoform X3</fullName>
    </submittedName>
</protein>
<evidence type="ECO:0000313" key="3">
    <source>
        <dbReference type="RefSeq" id="XP_055870544.1"/>
    </source>
</evidence>
<reference evidence="3" key="1">
    <citation type="submission" date="2025-08" db="UniProtKB">
        <authorList>
            <consortium name="RefSeq"/>
        </authorList>
    </citation>
    <scope>IDENTIFICATION</scope>
</reference>
<organism evidence="2 3">
    <name type="scientific">Biomphalaria glabrata</name>
    <name type="common">Bloodfluke planorb</name>
    <name type="synonym">Freshwater snail</name>
    <dbReference type="NCBI Taxonomy" id="6526"/>
    <lineage>
        <taxon>Eukaryota</taxon>
        <taxon>Metazoa</taxon>
        <taxon>Spiralia</taxon>
        <taxon>Lophotrochozoa</taxon>
        <taxon>Mollusca</taxon>
        <taxon>Gastropoda</taxon>
        <taxon>Heterobranchia</taxon>
        <taxon>Euthyneura</taxon>
        <taxon>Panpulmonata</taxon>
        <taxon>Hygrophila</taxon>
        <taxon>Lymnaeoidea</taxon>
        <taxon>Planorbidae</taxon>
        <taxon>Biomphalaria</taxon>
    </lineage>
</organism>
<dbReference type="Proteomes" id="UP001165740">
    <property type="component" value="Chromosome 16"/>
</dbReference>
<name>A0A9W2Z6J8_BIOGL</name>
<keyword evidence="1" id="KW-0175">Coiled coil</keyword>
<accession>A0A9W2Z6J8</accession>
<dbReference type="AlphaFoldDB" id="A0A9W2Z6J8"/>
<evidence type="ECO:0000256" key="1">
    <source>
        <dbReference type="SAM" id="Coils"/>
    </source>
</evidence>
<keyword evidence="2" id="KW-1185">Reference proteome</keyword>
<gene>
    <name evidence="3" type="primary">LOC129923474</name>
</gene>
<dbReference type="RefSeq" id="XP_055870544.1">
    <property type="nucleotide sequence ID" value="XM_056014569.1"/>
</dbReference>
<proteinExistence type="predicted"/>
<sequence>MHLEIATAELLRFSREDFSESQEIWRKEIRENFQKMKAEGSNLPQLEEELIKRRKEGLRHAQDVREHYESKLERANNLYMELTACMLQLEKREQELIKREQLTLYNKHRKSIVRPIIKAQEKLDRLGKKRTHRSGSEVTTTLKIHGPKKKEMLVRMMNQVATLPVTSLSQLSVLKVCCLRRT</sequence>
<feature type="coiled-coil region" evidence="1">
    <location>
        <begin position="58"/>
        <end position="92"/>
    </location>
</feature>
<evidence type="ECO:0000313" key="2">
    <source>
        <dbReference type="Proteomes" id="UP001165740"/>
    </source>
</evidence>